<reference evidence="2" key="1">
    <citation type="submission" date="2020-02" db="EMBL/GenBank/DDBJ databases">
        <authorList>
            <person name="Meier V. D."/>
        </authorList>
    </citation>
    <scope>NUCLEOTIDE SEQUENCE</scope>
    <source>
        <strain evidence="2">AVDCRST_MAG89</strain>
    </source>
</reference>
<sequence>DDDQQRLPGARHRAERARARLCAERHRRGERAAAPPRHLSGRHRRPGPHGHGRAAAFGVGAQGRGARADRGRARKRARAPHPGHRQRSRRGARVRRQPARPRRPPRQRQAERGGRGGHRRLRVGDARPGNARNLPGNGGAAFRRDRRRPGVLHVQERADAVGRGHRRVREPRPDGGRGGRIHGAAAARPFRRGDRGDRAAGGLASPSHHHDPRGHHARADPGHALSRGLHLRRPLPHLVQLPLLAAAVRGGHRKPGQRRDPADHRGGRPALHRGGVPFLQRGIPLFARRDAGHSRSVPRL</sequence>
<protein>
    <submittedName>
        <fullName evidence="2">33 kDa chaperonin HslO</fullName>
    </submittedName>
</protein>
<feature type="non-terminal residue" evidence="2">
    <location>
        <position position="1"/>
    </location>
</feature>
<feature type="region of interest" description="Disordered" evidence="1">
    <location>
        <begin position="250"/>
        <end position="276"/>
    </location>
</feature>
<evidence type="ECO:0000313" key="2">
    <source>
        <dbReference type="EMBL" id="CAA9373347.1"/>
    </source>
</evidence>
<accession>A0A6J4N3N2</accession>
<name>A0A6J4N3N2_9BACT</name>
<dbReference type="AlphaFoldDB" id="A0A6J4N3N2"/>
<feature type="region of interest" description="Disordered" evidence="1">
    <location>
        <begin position="1"/>
        <end position="222"/>
    </location>
</feature>
<organism evidence="2">
    <name type="scientific">uncultured Gemmatimonadota bacterium</name>
    <dbReference type="NCBI Taxonomy" id="203437"/>
    <lineage>
        <taxon>Bacteria</taxon>
        <taxon>Pseudomonadati</taxon>
        <taxon>Gemmatimonadota</taxon>
        <taxon>environmental samples</taxon>
    </lineage>
</organism>
<dbReference type="EMBL" id="CADCTV010001006">
    <property type="protein sequence ID" value="CAA9373347.1"/>
    <property type="molecule type" value="Genomic_DNA"/>
</dbReference>
<feature type="non-terminal residue" evidence="2">
    <location>
        <position position="300"/>
    </location>
</feature>
<feature type="compositionally biased region" description="Basic and acidic residues" evidence="1">
    <location>
        <begin position="257"/>
        <end position="266"/>
    </location>
</feature>
<proteinExistence type="predicted"/>
<evidence type="ECO:0000256" key="1">
    <source>
        <dbReference type="SAM" id="MobiDB-lite"/>
    </source>
</evidence>
<gene>
    <name evidence="2" type="ORF">AVDCRST_MAG89-4786</name>
</gene>
<feature type="compositionally biased region" description="Basic residues" evidence="1">
    <location>
        <begin position="72"/>
        <end position="106"/>
    </location>
</feature>
<feature type="compositionally biased region" description="Basic residues" evidence="1">
    <location>
        <begin position="39"/>
        <end position="52"/>
    </location>
</feature>